<feature type="transmembrane region" description="Helical" evidence="2">
    <location>
        <begin position="211"/>
        <end position="230"/>
    </location>
</feature>
<keyword evidence="2" id="KW-0812">Transmembrane</keyword>
<keyword evidence="2" id="KW-1133">Transmembrane helix</keyword>
<gene>
    <name evidence="3" type="ORF">PoB_002060000</name>
</gene>
<keyword evidence="4" id="KW-1185">Reference proteome</keyword>
<feature type="transmembrane region" description="Helical" evidence="2">
    <location>
        <begin position="12"/>
        <end position="33"/>
    </location>
</feature>
<dbReference type="Proteomes" id="UP000735302">
    <property type="component" value="Unassembled WGS sequence"/>
</dbReference>
<sequence length="608" mass="68611">MKSCVCADIMSTLMFIVFVCPAWFTGKVIYNAVTCSMEGFLTTWAELSLHAGLVFLLIQRYILAHKMTGHKIFRDKHRLCVALVWLVTGIISSLPLISSLGIYVHNKSLSHCVLDSRTVRLLFDSLSLFVPAVFLILAAVINGQANQYLQKHGVSSLQRNDITSDHEVFVPVYGQTMQLDCQTLKMAGEVTMGVLASFTLKSSMTGMETTLGFTAVAYSTALWTLSIFGLRVYGTWTASGFSLPLATTHLLRFSSGFTRAVIFVMVNHLARPYLRDRGFLDNSQLSSAYSEQYRNSVWRWAQTDTSTSNSTVRTKEDSQVRPDSRVMQTPVESPMHKICDSDMAAFWSNKPCDEIMSDERINRRAESAFNKSILPIRNFLPEKSPKRDCRNSDDYAEVIIKNFENEEPKKRLCRREDGASRRLNKNFSILSAFGPQSNRQHHGEVEAKISLSTSTRHKNSFTGGEFIWLNRLSDSESEGVVIYDRFLVEKTNHKLSSLLFGLADKDMTDETDIDARRQSEDTNIPIRVVNKVGSVDGQRRRTISRQSKDESEATSKEKRSKSGSDMTTASIDDQYSRREKGKARYPKEPPPGRLCGATYSYTHDKHTT</sequence>
<proteinExistence type="predicted"/>
<comment type="caution">
    <text evidence="3">The sequence shown here is derived from an EMBL/GenBank/DDBJ whole genome shotgun (WGS) entry which is preliminary data.</text>
</comment>
<dbReference type="EMBL" id="BLXT01002413">
    <property type="protein sequence ID" value="GFN94094.1"/>
    <property type="molecule type" value="Genomic_DNA"/>
</dbReference>
<feature type="transmembrane region" description="Helical" evidence="2">
    <location>
        <begin position="122"/>
        <end position="141"/>
    </location>
</feature>
<evidence type="ECO:0000256" key="2">
    <source>
        <dbReference type="SAM" id="Phobius"/>
    </source>
</evidence>
<evidence type="ECO:0000256" key="1">
    <source>
        <dbReference type="SAM" id="MobiDB-lite"/>
    </source>
</evidence>
<evidence type="ECO:0008006" key="5">
    <source>
        <dbReference type="Google" id="ProtNLM"/>
    </source>
</evidence>
<feature type="transmembrane region" description="Helical" evidence="2">
    <location>
        <begin position="79"/>
        <end position="102"/>
    </location>
</feature>
<reference evidence="3 4" key="1">
    <citation type="journal article" date="2021" name="Elife">
        <title>Chloroplast acquisition without the gene transfer in kleptoplastic sea slugs, Plakobranchus ocellatus.</title>
        <authorList>
            <person name="Maeda T."/>
            <person name="Takahashi S."/>
            <person name="Yoshida T."/>
            <person name="Shimamura S."/>
            <person name="Takaki Y."/>
            <person name="Nagai Y."/>
            <person name="Toyoda A."/>
            <person name="Suzuki Y."/>
            <person name="Arimoto A."/>
            <person name="Ishii H."/>
            <person name="Satoh N."/>
            <person name="Nishiyama T."/>
            <person name="Hasebe M."/>
            <person name="Maruyama T."/>
            <person name="Minagawa J."/>
            <person name="Obokata J."/>
            <person name="Shigenobu S."/>
        </authorList>
    </citation>
    <scope>NUCLEOTIDE SEQUENCE [LARGE SCALE GENOMIC DNA]</scope>
</reference>
<organism evidence="3 4">
    <name type="scientific">Plakobranchus ocellatus</name>
    <dbReference type="NCBI Taxonomy" id="259542"/>
    <lineage>
        <taxon>Eukaryota</taxon>
        <taxon>Metazoa</taxon>
        <taxon>Spiralia</taxon>
        <taxon>Lophotrochozoa</taxon>
        <taxon>Mollusca</taxon>
        <taxon>Gastropoda</taxon>
        <taxon>Heterobranchia</taxon>
        <taxon>Euthyneura</taxon>
        <taxon>Panpulmonata</taxon>
        <taxon>Sacoglossa</taxon>
        <taxon>Placobranchoidea</taxon>
        <taxon>Plakobranchidae</taxon>
        <taxon>Plakobranchus</taxon>
    </lineage>
</organism>
<evidence type="ECO:0000313" key="3">
    <source>
        <dbReference type="EMBL" id="GFN94094.1"/>
    </source>
</evidence>
<dbReference type="AlphaFoldDB" id="A0AAV3ZG20"/>
<feature type="compositionally biased region" description="Basic and acidic residues" evidence="1">
    <location>
        <begin position="313"/>
        <end position="324"/>
    </location>
</feature>
<dbReference type="Gene3D" id="1.20.1070.10">
    <property type="entry name" value="Rhodopsin 7-helix transmembrane proteins"/>
    <property type="match status" value="1"/>
</dbReference>
<feature type="transmembrane region" description="Helical" evidence="2">
    <location>
        <begin position="39"/>
        <end position="58"/>
    </location>
</feature>
<name>A0AAV3ZG20_9GAST</name>
<feature type="region of interest" description="Disordered" evidence="1">
    <location>
        <begin position="533"/>
        <end position="608"/>
    </location>
</feature>
<accession>A0AAV3ZG20</accession>
<feature type="compositionally biased region" description="Polar residues" evidence="1">
    <location>
        <begin position="563"/>
        <end position="573"/>
    </location>
</feature>
<dbReference type="CDD" id="cd00637">
    <property type="entry name" value="7tm_classA_rhodopsin-like"/>
    <property type="match status" value="1"/>
</dbReference>
<feature type="region of interest" description="Disordered" evidence="1">
    <location>
        <begin position="308"/>
        <end position="331"/>
    </location>
</feature>
<feature type="compositionally biased region" description="Basic and acidic residues" evidence="1">
    <location>
        <begin position="546"/>
        <end position="562"/>
    </location>
</feature>
<keyword evidence="2" id="KW-0472">Membrane</keyword>
<protein>
    <recommendedName>
        <fullName evidence="5">G-protein coupled receptors family 1 profile domain-containing protein</fullName>
    </recommendedName>
</protein>
<evidence type="ECO:0000313" key="4">
    <source>
        <dbReference type="Proteomes" id="UP000735302"/>
    </source>
</evidence>